<reference evidence="1 2" key="1">
    <citation type="submission" date="2019-07" db="EMBL/GenBank/DDBJ databases">
        <title>Complete Genome Sequence of drought tolerant Plant Growth-Promoting Rhizobacterium Glutamicibacter halophytocola DR408.</title>
        <authorList>
            <person name="Nishu S.D."/>
            <person name="Lee T.K."/>
        </authorList>
    </citation>
    <scope>NUCLEOTIDE SEQUENCE [LARGE SCALE GENOMIC DNA]</scope>
    <source>
        <strain evidence="1 2">DR408</strain>
    </source>
</reference>
<organism evidence="1 2">
    <name type="scientific">Glutamicibacter halophytocola</name>
    <dbReference type="NCBI Taxonomy" id="1933880"/>
    <lineage>
        <taxon>Bacteria</taxon>
        <taxon>Bacillati</taxon>
        <taxon>Actinomycetota</taxon>
        <taxon>Actinomycetes</taxon>
        <taxon>Micrococcales</taxon>
        <taxon>Micrococcaceae</taxon>
        <taxon>Glutamicibacter</taxon>
    </lineage>
</organism>
<gene>
    <name evidence="1" type="ORF">FQA45_01380</name>
</gene>
<evidence type="ECO:0008006" key="3">
    <source>
        <dbReference type="Google" id="ProtNLM"/>
    </source>
</evidence>
<sequence length="346" mass="39194">MKVQGSIVHARAEEIEELLGHIRSEPTTTFVHIEAQGVDEKTTLLRLAWMDESVKGLLASLTLEGFYPYVKRGNVTSFVHERRLSQLWKPLIDGNYSQDENGIVYHFEKAASKPSRPRLLIIFSSMPPYIFTSSLNRYMTFNYQSMAKFSNKETSVLRIADFGGVLGNFYMDTKVHPKNSSNIMALIRRKMVELGVDSRDVVLLGSSKGGTGSVHYGLKMGLPYVAVDPVLSEDHYWEKFNDSHFTRDTVFQQTKDEFFDDLCTEERFQAFGEGQQVIIYSSRSPQLPNISRYLLERNPNGLFVDVLNEQINDHPDVAPKSLHVTTTLVSSMLAGIDIRNGQKAIL</sequence>
<dbReference type="Proteomes" id="UP000320717">
    <property type="component" value="Chromosome"/>
</dbReference>
<evidence type="ECO:0000313" key="1">
    <source>
        <dbReference type="EMBL" id="QDY65070.1"/>
    </source>
</evidence>
<name>A0ABX5Y5W1_9MICC</name>
<evidence type="ECO:0000313" key="2">
    <source>
        <dbReference type="Proteomes" id="UP000320717"/>
    </source>
</evidence>
<keyword evidence="2" id="KW-1185">Reference proteome</keyword>
<proteinExistence type="predicted"/>
<accession>A0ABX5Y5W1</accession>
<protein>
    <recommendedName>
        <fullName evidence="3">XcbB/CpsF family capsular polysaccharide biosynthesis protein</fullName>
    </recommendedName>
</protein>
<dbReference type="EMBL" id="CP042260">
    <property type="protein sequence ID" value="QDY65070.1"/>
    <property type="molecule type" value="Genomic_DNA"/>
</dbReference>
<dbReference type="NCBIfam" id="NF033892">
    <property type="entry name" value="XcbB_CpsF_sero"/>
    <property type="match status" value="1"/>
</dbReference>
<dbReference type="RefSeq" id="WP_146274975.1">
    <property type="nucleotide sequence ID" value="NZ_CP042260.1"/>
</dbReference>